<proteinExistence type="predicted"/>
<comment type="caution">
    <text evidence="8">The sequence shown here is derived from an EMBL/GenBank/DDBJ whole genome shotgun (WGS) entry which is preliminary data.</text>
</comment>
<evidence type="ECO:0000256" key="4">
    <source>
        <dbReference type="ARBA" id="ARBA00022801"/>
    </source>
</evidence>
<dbReference type="PATRIC" id="fig|570156.3.peg.2290"/>
<dbReference type="RefSeq" id="WP_054552239.1">
    <property type="nucleotide sequence ID" value="NZ_LJTC01000003.1"/>
</dbReference>
<dbReference type="GO" id="GO:0046872">
    <property type="term" value="F:metal ion binding"/>
    <property type="evidence" value="ECO:0007669"/>
    <property type="project" value="UniProtKB-KW"/>
</dbReference>
<accession>A0A0N8HKR0</accession>
<keyword evidence="5" id="KW-1015">Disulfide bond</keyword>
<reference evidence="8 9" key="1">
    <citation type="submission" date="2015-09" db="EMBL/GenBank/DDBJ databases">
        <title>Draft Genome Sequence of Pseudoalteromonas lipolytica UCD-48B.</title>
        <authorList>
            <person name="Krusor M."/>
            <person name="Coil D.A."/>
            <person name="Lang J.M."/>
            <person name="Eisen J.A."/>
            <person name="Alexiev A."/>
        </authorList>
    </citation>
    <scope>NUCLEOTIDE SEQUENCE [LARGE SCALE GENOMIC DNA]</scope>
    <source>
        <strain evidence="8 9">UCD-48B</strain>
    </source>
</reference>
<protein>
    <submittedName>
        <fullName evidence="8">S1/P1 Nuclease</fullName>
    </submittedName>
</protein>
<evidence type="ECO:0000256" key="1">
    <source>
        <dbReference type="ARBA" id="ARBA00022722"/>
    </source>
</evidence>
<sequence>MLQKTIKMLLLSTPVISAVLSTPANAWGQNGHRIVGEIASKHITDTTKLALVPLLDGDSLAQVATWADEMRSAPENFWQKKSLRWHYINFKEGDAKPHYDSDAHHNKETVSDILEGMEYSISVLQNQKASLAEKQFALRFLVHLVGDSHQPFHAGRGEDRGGNNISVTFFGQDTNLHSLWDTKLIENENLSYTEFAQFINTTNQALITDYLASSPSDWLIESNNIANSLYNENETNVSYSYIYKNLPIVKTRLQQGGIRLAGLLNTLFDKSAKPLVKALKMPTDSKL</sequence>
<evidence type="ECO:0000313" key="9">
    <source>
        <dbReference type="Proteomes" id="UP000050378"/>
    </source>
</evidence>
<dbReference type="GO" id="GO:0004519">
    <property type="term" value="F:endonuclease activity"/>
    <property type="evidence" value="ECO:0007669"/>
    <property type="project" value="UniProtKB-KW"/>
</dbReference>
<evidence type="ECO:0000256" key="2">
    <source>
        <dbReference type="ARBA" id="ARBA00022723"/>
    </source>
</evidence>
<dbReference type="GO" id="GO:0016788">
    <property type="term" value="F:hydrolase activity, acting on ester bonds"/>
    <property type="evidence" value="ECO:0007669"/>
    <property type="project" value="InterPro"/>
</dbReference>
<dbReference type="EMBL" id="LJTC01000003">
    <property type="protein sequence ID" value="KPM84576.1"/>
    <property type="molecule type" value="Genomic_DNA"/>
</dbReference>
<dbReference type="SUPFAM" id="SSF48537">
    <property type="entry name" value="Phospholipase C/P1 nuclease"/>
    <property type="match status" value="1"/>
</dbReference>
<keyword evidence="2" id="KW-0479">Metal-binding</keyword>
<dbReference type="CDD" id="cd11010">
    <property type="entry name" value="S1-P1_nuclease"/>
    <property type="match status" value="1"/>
</dbReference>
<keyword evidence="1" id="KW-0540">Nuclease</keyword>
<evidence type="ECO:0000313" key="8">
    <source>
        <dbReference type="EMBL" id="KPM84576.1"/>
    </source>
</evidence>
<evidence type="ECO:0000256" key="7">
    <source>
        <dbReference type="SAM" id="SignalP"/>
    </source>
</evidence>
<feature type="chain" id="PRO_5006026597" evidence="7">
    <location>
        <begin position="27"/>
        <end position="287"/>
    </location>
</feature>
<dbReference type="GO" id="GO:0006308">
    <property type="term" value="P:DNA catabolic process"/>
    <property type="evidence" value="ECO:0007669"/>
    <property type="project" value="InterPro"/>
</dbReference>
<dbReference type="InterPro" id="IPR008947">
    <property type="entry name" value="PLipase_C/P1_nuclease_dom_sf"/>
</dbReference>
<dbReference type="PANTHER" id="PTHR33146">
    <property type="entry name" value="ENDONUCLEASE 4"/>
    <property type="match status" value="1"/>
</dbReference>
<dbReference type="Pfam" id="PF02265">
    <property type="entry name" value="S1-P1_nuclease"/>
    <property type="match status" value="1"/>
</dbReference>
<feature type="signal peptide" evidence="7">
    <location>
        <begin position="1"/>
        <end position="26"/>
    </location>
</feature>
<keyword evidence="7" id="KW-0732">Signal</keyword>
<dbReference type="Gene3D" id="1.10.575.10">
    <property type="entry name" value="P1 Nuclease"/>
    <property type="match status" value="1"/>
</dbReference>
<dbReference type="OrthoDB" id="267579at2"/>
<keyword evidence="4" id="KW-0378">Hydrolase</keyword>
<evidence type="ECO:0000256" key="3">
    <source>
        <dbReference type="ARBA" id="ARBA00022759"/>
    </source>
</evidence>
<organism evidence="8 9">
    <name type="scientific">Pseudoalteromonas lipolytica</name>
    <dbReference type="NCBI Taxonomy" id="570156"/>
    <lineage>
        <taxon>Bacteria</taxon>
        <taxon>Pseudomonadati</taxon>
        <taxon>Pseudomonadota</taxon>
        <taxon>Gammaproteobacteria</taxon>
        <taxon>Alteromonadales</taxon>
        <taxon>Pseudoalteromonadaceae</taxon>
        <taxon>Pseudoalteromonas</taxon>
    </lineage>
</organism>
<keyword evidence="6" id="KW-0325">Glycoprotein</keyword>
<dbReference type="Proteomes" id="UP000050378">
    <property type="component" value="Unassembled WGS sequence"/>
</dbReference>
<dbReference type="GO" id="GO:0003676">
    <property type="term" value="F:nucleic acid binding"/>
    <property type="evidence" value="ECO:0007669"/>
    <property type="project" value="InterPro"/>
</dbReference>
<dbReference type="PANTHER" id="PTHR33146:SF26">
    <property type="entry name" value="ENDONUCLEASE 4"/>
    <property type="match status" value="1"/>
</dbReference>
<dbReference type="STRING" id="570156.AOG27_06485"/>
<evidence type="ECO:0000256" key="5">
    <source>
        <dbReference type="ARBA" id="ARBA00023157"/>
    </source>
</evidence>
<dbReference type="InterPro" id="IPR003154">
    <property type="entry name" value="S1/P1nuclease"/>
</dbReference>
<evidence type="ECO:0000256" key="6">
    <source>
        <dbReference type="ARBA" id="ARBA00023180"/>
    </source>
</evidence>
<name>A0A0N8HKR0_9GAMM</name>
<keyword evidence="3" id="KW-0255">Endonuclease</keyword>
<gene>
    <name evidence="8" type="ORF">AOG27_06485</name>
</gene>
<dbReference type="AlphaFoldDB" id="A0A0N8HKR0"/>